<dbReference type="EMBL" id="JACEGA010000001">
    <property type="protein sequence ID" value="MBB2181655.1"/>
    <property type="molecule type" value="Genomic_DNA"/>
</dbReference>
<accession>A0A839JVG3</accession>
<reference evidence="3 4" key="1">
    <citation type="submission" date="2020-07" db="EMBL/GenBank/DDBJ databases">
        <title>Characterization and genome sequencing of isolate MD1, a novel member within the family Lachnospiraceae.</title>
        <authorList>
            <person name="Rettenmaier R."/>
            <person name="Di Bello L."/>
            <person name="Zinser C."/>
            <person name="Scheitz K."/>
            <person name="Liebl W."/>
            <person name="Zverlov V."/>
        </authorList>
    </citation>
    <scope>NUCLEOTIDE SEQUENCE [LARGE SCALE GENOMIC DNA]</scope>
    <source>
        <strain evidence="3 4">MD1</strain>
    </source>
</reference>
<feature type="transmembrane region" description="Helical" evidence="1">
    <location>
        <begin position="59"/>
        <end position="85"/>
    </location>
</feature>
<comment type="caution">
    <text evidence="3">The sequence shown here is derived from an EMBL/GenBank/DDBJ whole genome shotgun (WGS) entry which is preliminary data.</text>
</comment>
<keyword evidence="4" id="KW-1185">Reference proteome</keyword>
<feature type="transmembrane region" description="Helical" evidence="1">
    <location>
        <begin position="267"/>
        <end position="288"/>
    </location>
</feature>
<keyword evidence="1" id="KW-0472">Membrane</keyword>
<keyword evidence="1" id="KW-1133">Transmembrane helix</keyword>
<dbReference type="SUPFAM" id="SSF51695">
    <property type="entry name" value="PLC-like phosphodiesterases"/>
    <property type="match status" value="1"/>
</dbReference>
<dbReference type="RefSeq" id="WP_228351424.1">
    <property type="nucleotide sequence ID" value="NZ_JACEGA010000001.1"/>
</dbReference>
<feature type="transmembrane region" description="Helical" evidence="1">
    <location>
        <begin position="20"/>
        <end position="39"/>
    </location>
</feature>
<proteinExistence type="predicted"/>
<name>A0A839JVG3_9FIRM</name>
<protein>
    <submittedName>
        <fullName evidence="3">Glycerophosphodiester phosphodiesterase</fullName>
    </submittedName>
</protein>
<dbReference type="AlphaFoldDB" id="A0A839JVG3"/>
<sequence length="618" mass="70852">MKNFVKNRKKKLISSNRSLLLLNILFYIAFILFLLPLFNQGLARVMHLSGLSYLTTQNIASFLLAPHTLLFLLITIIVIILFFYIKLTLIIHYCHIDDRLNRSNVFLIIVSGIYNAIKQLVKGNFGLLLFTGPFYILNLFSVLICVVFQTSFELSGGRNDELFIQGLITAFLLLISLIAYRGIFTAHYCINENLSFSEAFERSKALLKGRNTKTILRLLLVDLILAVCYFIVYYAVLIITAVIIYLFWDKSIVISLFLSTYQKLGVYSTLVYGMIAFIININVISTMYHNYRAEQKNMEALSGNTIVLPQKYEQVKKHPYLVTFLLIITFSFGLINFFLSLRDDTLFIMEEAFTPIEISSHRGNSHVAPENTIPALENAIVALSDSAEIDVQLTKDGVPVLFHDKTLWRIAGINKYISDMTYEELSQLDVGVWFSPQFADTRIPTLEEAMEYCKGKINLNIEIKVHNNSHELTQKLVELIHKYDYEYQCVVSSSDYNALVMIKRLNDKIKTGYILSGAYGNFYNRENIDFFSIRSGFVTKNVVDGAHEAGKEVHVWTVNAPVEIERMKSIGVDCIITDNPTLAKEIIYRDDTNATIIAFMRQMLRKRSLYRLVNFLNQ</sequence>
<feature type="transmembrane region" description="Helical" evidence="1">
    <location>
        <begin position="218"/>
        <end position="247"/>
    </location>
</feature>
<evidence type="ECO:0000313" key="4">
    <source>
        <dbReference type="Proteomes" id="UP000574276"/>
    </source>
</evidence>
<keyword evidence="1" id="KW-0812">Transmembrane</keyword>
<feature type="transmembrane region" description="Helical" evidence="1">
    <location>
        <begin position="162"/>
        <end position="180"/>
    </location>
</feature>
<evidence type="ECO:0000259" key="2">
    <source>
        <dbReference type="PROSITE" id="PS51704"/>
    </source>
</evidence>
<dbReference type="GO" id="GO:0006629">
    <property type="term" value="P:lipid metabolic process"/>
    <property type="evidence" value="ECO:0007669"/>
    <property type="project" value="InterPro"/>
</dbReference>
<dbReference type="Gene3D" id="3.20.20.190">
    <property type="entry name" value="Phosphatidylinositol (PI) phosphodiesterase"/>
    <property type="match status" value="1"/>
</dbReference>
<dbReference type="PROSITE" id="PS51704">
    <property type="entry name" value="GP_PDE"/>
    <property type="match status" value="1"/>
</dbReference>
<dbReference type="PANTHER" id="PTHR46211">
    <property type="entry name" value="GLYCEROPHOSPHORYL DIESTER PHOSPHODIESTERASE"/>
    <property type="match status" value="1"/>
</dbReference>
<evidence type="ECO:0000313" key="3">
    <source>
        <dbReference type="EMBL" id="MBB2181655.1"/>
    </source>
</evidence>
<feature type="domain" description="GP-PDE" evidence="2">
    <location>
        <begin position="356"/>
        <end position="587"/>
    </location>
</feature>
<organism evidence="3 4">
    <name type="scientific">Variimorphobacter saccharofermentans</name>
    <dbReference type="NCBI Taxonomy" id="2755051"/>
    <lineage>
        <taxon>Bacteria</taxon>
        <taxon>Bacillati</taxon>
        <taxon>Bacillota</taxon>
        <taxon>Clostridia</taxon>
        <taxon>Lachnospirales</taxon>
        <taxon>Lachnospiraceae</taxon>
        <taxon>Variimorphobacter</taxon>
    </lineage>
</organism>
<dbReference type="InterPro" id="IPR018476">
    <property type="entry name" value="GlyceroP-diester-Pdiesterase_M"/>
</dbReference>
<dbReference type="Pfam" id="PF10110">
    <property type="entry name" value="GPDPase_memb"/>
    <property type="match status" value="1"/>
</dbReference>
<dbReference type="GO" id="GO:0008081">
    <property type="term" value="F:phosphoric diester hydrolase activity"/>
    <property type="evidence" value="ECO:0007669"/>
    <property type="project" value="InterPro"/>
</dbReference>
<dbReference type="CDD" id="cd08579">
    <property type="entry name" value="GDPD_memb_like"/>
    <property type="match status" value="1"/>
</dbReference>
<dbReference type="Proteomes" id="UP000574276">
    <property type="component" value="Unassembled WGS sequence"/>
</dbReference>
<dbReference type="PANTHER" id="PTHR46211:SF8">
    <property type="entry name" value="PHOSPHODIESTERASE"/>
    <property type="match status" value="1"/>
</dbReference>
<dbReference type="InterPro" id="IPR017946">
    <property type="entry name" value="PLC-like_Pdiesterase_TIM-brl"/>
</dbReference>
<dbReference type="Pfam" id="PF03009">
    <property type="entry name" value="GDPD"/>
    <property type="match status" value="1"/>
</dbReference>
<feature type="transmembrane region" description="Helical" evidence="1">
    <location>
        <begin position="127"/>
        <end position="150"/>
    </location>
</feature>
<gene>
    <name evidence="3" type="ORF">H0486_02030</name>
</gene>
<feature type="transmembrane region" description="Helical" evidence="1">
    <location>
        <begin position="320"/>
        <end position="339"/>
    </location>
</feature>
<evidence type="ECO:0000256" key="1">
    <source>
        <dbReference type="SAM" id="Phobius"/>
    </source>
</evidence>
<dbReference type="InterPro" id="IPR030395">
    <property type="entry name" value="GP_PDE_dom"/>
</dbReference>